<dbReference type="AlphaFoldDB" id="A0A6A5YSD3"/>
<evidence type="ECO:0000256" key="1">
    <source>
        <dbReference type="SAM" id="MobiDB-lite"/>
    </source>
</evidence>
<dbReference type="Proteomes" id="UP000799770">
    <property type="component" value="Unassembled WGS sequence"/>
</dbReference>
<organism evidence="2 3">
    <name type="scientific">Lophiotrema nucula</name>
    <dbReference type="NCBI Taxonomy" id="690887"/>
    <lineage>
        <taxon>Eukaryota</taxon>
        <taxon>Fungi</taxon>
        <taxon>Dikarya</taxon>
        <taxon>Ascomycota</taxon>
        <taxon>Pezizomycotina</taxon>
        <taxon>Dothideomycetes</taxon>
        <taxon>Pleosporomycetidae</taxon>
        <taxon>Pleosporales</taxon>
        <taxon>Lophiotremataceae</taxon>
        <taxon>Lophiotrema</taxon>
    </lineage>
</organism>
<accession>A0A6A5YSD3</accession>
<gene>
    <name evidence="2" type="ORF">BDV96DRAFT_604143</name>
</gene>
<evidence type="ECO:0000313" key="2">
    <source>
        <dbReference type="EMBL" id="KAF2110065.1"/>
    </source>
</evidence>
<protein>
    <submittedName>
        <fullName evidence="2">Uncharacterized protein</fullName>
    </submittedName>
</protein>
<feature type="region of interest" description="Disordered" evidence="1">
    <location>
        <begin position="140"/>
        <end position="187"/>
    </location>
</feature>
<sequence>MRRAVVAGRGGINGSWRLGMKAESTGRAGASQQSCPRGIQRVGRRARGRRTAKAEGFFQQKRCQSCAELRKGRRDWTAPAGCRGEKVRSGPGKVLLSSRRRWEGTLERATTGCSRYGCASFARGWGVGQTRAAASMDGRLSSSRGFEGRASVSQAARSQRGLAGAQHRSAGRRQQRGSSDAGGAVGDCFGGGWDGMGWETEH</sequence>
<keyword evidence="3" id="KW-1185">Reference proteome</keyword>
<proteinExistence type="predicted"/>
<name>A0A6A5YSD3_9PLEO</name>
<reference evidence="2" key="1">
    <citation type="journal article" date="2020" name="Stud. Mycol.">
        <title>101 Dothideomycetes genomes: a test case for predicting lifestyles and emergence of pathogens.</title>
        <authorList>
            <person name="Haridas S."/>
            <person name="Albert R."/>
            <person name="Binder M."/>
            <person name="Bloem J."/>
            <person name="Labutti K."/>
            <person name="Salamov A."/>
            <person name="Andreopoulos B."/>
            <person name="Baker S."/>
            <person name="Barry K."/>
            <person name="Bills G."/>
            <person name="Bluhm B."/>
            <person name="Cannon C."/>
            <person name="Castanera R."/>
            <person name="Culley D."/>
            <person name="Daum C."/>
            <person name="Ezra D."/>
            <person name="Gonzalez J."/>
            <person name="Henrissat B."/>
            <person name="Kuo A."/>
            <person name="Liang C."/>
            <person name="Lipzen A."/>
            <person name="Lutzoni F."/>
            <person name="Magnuson J."/>
            <person name="Mondo S."/>
            <person name="Nolan M."/>
            <person name="Ohm R."/>
            <person name="Pangilinan J."/>
            <person name="Park H.-J."/>
            <person name="Ramirez L."/>
            <person name="Alfaro M."/>
            <person name="Sun H."/>
            <person name="Tritt A."/>
            <person name="Yoshinaga Y."/>
            <person name="Zwiers L.-H."/>
            <person name="Turgeon B."/>
            <person name="Goodwin S."/>
            <person name="Spatafora J."/>
            <person name="Crous P."/>
            <person name="Grigoriev I."/>
        </authorList>
    </citation>
    <scope>NUCLEOTIDE SEQUENCE</scope>
    <source>
        <strain evidence="2">CBS 627.86</strain>
    </source>
</reference>
<evidence type="ECO:0000313" key="3">
    <source>
        <dbReference type="Proteomes" id="UP000799770"/>
    </source>
</evidence>
<dbReference type="EMBL" id="ML977339">
    <property type="protein sequence ID" value="KAF2110065.1"/>
    <property type="molecule type" value="Genomic_DNA"/>
</dbReference>